<accession>A0A2N9HD33</accession>
<name>A0A2N9HD33_FAGSY</name>
<protein>
    <submittedName>
        <fullName evidence="2">Uncharacterized protein</fullName>
    </submittedName>
</protein>
<proteinExistence type="predicted"/>
<feature type="chain" id="PRO_5014990193" evidence="1">
    <location>
        <begin position="21"/>
        <end position="60"/>
    </location>
</feature>
<gene>
    <name evidence="2" type="ORF">FSB_LOCUS37944</name>
</gene>
<evidence type="ECO:0000256" key="1">
    <source>
        <dbReference type="SAM" id="SignalP"/>
    </source>
</evidence>
<organism evidence="2">
    <name type="scientific">Fagus sylvatica</name>
    <name type="common">Beechnut</name>
    <dbReference type="NCBI Taxonomy" id="28930"/>
    <lineage>
        <taxon>Eukaryota</taxon>
        <taxon>Viridiplantae</taxon>
        <taxon>Streptophyta</taxon>
        <taxon>Embryophyta</taxon>
        <taxon>Tracheophyta</taxon>
        <taxon>Spermatophyta</taxon>
        <taxon>Magnoliopsida</taxon>
        <taxon>eudicotyledons</taxon>
        <taxon>Gunneridae</taxon>
        <taxon>Pentapetalae</taxon>
        <taxon>rosids</taxon>
        <taxon>fabids</taxon>
        <taxon>Fagales</taxon>
        <taxon>Fagaceae</taxon>
        <taxon>Fagus</taxon>
    </lineage>
</organism>
<evidence type="ECO:0000313" key="2">
    <source>
        <dbReference type="EMBL" id="SPD10062.1"/>
    </source>
</evidence>
<sequence length="60" mass="6526">MVIRWWSLPAWWWSLPPSLAVPIPTVWRSGSRPFGGVVVPILAWRSGSRPFGGGAAPISA</sequence>
<feature type="signal peptide" evidence="1">
    <location>
        <begin position="1"/>
        <end position="20"/>
    </location>
</feature>
<keyword evidence="1" id="KW-0732">Signal</keyword>
<dbReference type="AlphaFoldDB" id="A0A2N9HD33"/>
<dbReference type="EMBL" id="OIVN01003285">
    <property type="protein sequence ID" value="SPD10062.1"/>
    <property type="molecule type" value="Genomic_DNA"/>
</dbReference>
<reference evidence="2" key="1">
    <citation type="submission" date="2018-02" db="EMBL/GenBank/DDBJ databases">
        <authorList>
            <person name="Cohen D.B."/>
            <person name="Kent A.D."/>
        </authorList>
    </citation>
    <scope>NUCLEOTIDE SEQUENCE</scope>
</reference>